<dbReference type="GO" id="GO:0000293">
    <property type="term" value="F:ferric-chelate reductase activity"/>
    <property type="evidence" value="ECO:0007669"/>
    <property type="project" value="UniProtKB-ARBA"/>
</dbReference>
<feature type="transmembrane region" description="Helical" evidence="12">
    <location>
        <begin position="228"/>
        <end position="248"/>
    </location>
</feature>
<sequence length="545" mass="60554">MDMHHGGMNMKLLKRMDMGGESKATTSDACYAGDSVWLETFSNCVHEKCSKDSVEQSTQAQCFSKLAANGLSVPTLQASLPSIAPTVQLEAEATRLNSTSLVNEDAYLANYVTMKEFVASEHRHTRYAFANLALAILFSGRNNLLMFITGWNQSTMLAIHRWASRVATVQAVVHSIIYTITYFWTGGTVAYRTEAAKPYYWWGIIATVVLCLAIGFAVLPFRTRSYETFLITHIAFAILALIGCWYHIDLRFGKEWGYKVWLYIAFAFWAFDRLMRFGRLLYFNYFGSPIAVVKQIPHTDILQMTIYPKKAWNVKPGQHSFLYIPLLGKPWENHPFTIASWSCSEPSRHTPGIANASTGKEAEVQSVEIDSSSASKHSRGSHHPTQITADTILCVAGGISITSCMSFLQQYVNESLSAAPTSRALTGHMSNFVLAWSAREESLIQHVSTSLLPDSAASAQNKQIEYRFWCTGEQGSQDKGLEQGSDLRRGRMNVEEVVRLVAEKGKRVVVVVCAPGGMADEARAAVVGCLRDGMPVDLIEKAFAW</sequence>
<gene>
    <name evidence="14" type="ORF">AWRI4619_LOCUS5174</name>
</gene>
<feature type="domain" description="FAD-binding FR-type" evidence="13">
    <location>
        <begin position="283"/>
        <end position="435"/>
    </location>
</feature>
<evidence type="ECO:0000259" key="13">
    <source>
        <dbReference type="PROSITE" id="PS51384"/>
    </source>
</evidence>
<feature type="transmembrane region" description="Helical" evidence="12">
    <location>
        <begin position="260"/>
        <end position="275"/>
    </location>
</feature>
<evidence type="ECO:0000256" key="2">
    <source>
        <dbReference type="ARBA" id="ARBA00006278"/>
    </source>
</evidence>
<dbReference type="Gene3D" id="3.40.50.80">
    <property type="entry name" value="Nucleotide-binding domain of ferredoxin-NADP reductase (FNR) module"/>
    <property type="match status" value="1"/>
</dbReference>
<feature type="region of interest" description="Disordered" evidence="11">
    <location>
        <begin position="352"/>
        <end position="384"/>
    </location>
</feature>
<dbReference type="Proteomes" id="UP000716446">
    <property type="component" value="Unassembled WGS sequence"/>
</dbReference>
<comment type="caution">
    <text evidence="14">The sequence shown here is derived from an EMBL/GenBank/DDBJ whole genome shotgun (WGS) entry which is preliminary data.</text>
</comment>
<keyword evidence="8" id="KW-0406">Ion transport</keyword>
<protein>
    <recommendedName>
        <fullName evidence="13">FAD-binding FR-type domain-containing protein</fullName>
    </recommendedName>
</protein>
<dbReference type="InterPro" id="IPR051410">
    <property type="entry name" value="Ferric/Cupric_Reductase"/>
</dbReference>
<dbReference type="PANTHER" id="PTHR32361">
    <property type="entry name" value="FERRIC/CUPRIC REDUCTASE TRANSMEMBRANE COMPONENT"/>
    <property type="match status" value="1"/>
</dbReference>
<evidence type="ECO:0000256" key="9">
    <source>
        <dbReference type="ARBA" id="ARBA00023136"/>
    </source>
</evidence>
<dbReference type="InterPro" id="IPR013130">
    <property type="entry name" value="Fe3_Rdtase_TM_dom"/>
</dbReference>
<feature type="transmembrane region" description="Helical" evidence="12">
    <location>
        <begin position="199"/>
        <end position="221"/>
    </location>
</feature>
<keyword evidence="10" id="KW-0325">Glycoprotein</keyword>
<evidence type="ECO:0000256" key="8">
    <source>
        <dbReference type="ARBA" id="ARBA00023065"/>
    </source>
</evidence>
<comment type="similarity">
    <text evidence="2">Belongs to the ferric reductase (FRE) family.</text>
</comment>
<evidence type="ECO:0000256" key="11">
    <source>
        <dbReference type="SAM" id="MobiDB-lite"/>
    </source>
</evidence>
<dbReference type="SFLD" id="SFLDG01168">
    <property type="entry name" value="Ferric_reductase_subgroup_(FRE"/>
    <property type="match status" value="1"/>
</dbReference>
<reference evidence="14" key="1">
    <citation type="submission" date="2020-06" db="EMBL/GenBank/DDBJ databases">
        <authorList>
            <person name="Onetto C."/>
        </authorList>
    </citation>
    <scope>NUCLEOTIDE SEQUENCE</scope>
</reference>
<evidence type="ECO:0000256" key="1">
    <source>
        <dbReference type="ARBA" id="ARBA00004141"/>
    </source>
</evidence>
<evidence type="ECO:0000256" key="12">
    <source>
        <dbReference type="SAM" id="Phobius"/>
    </source>
</evidence>
<keyword evidence="5" id="KW-0249">Electron transport</keyword>
<dbReference type="GO" id="GO:0005886">
    <property type="term" value="C:plasma membrane"/>
    <property type="evidence" value="ECO:0007669"/>
    <property type="project" value="TreeGrafter"/>
</dbReference>
<dbReference type="PANTHER" id="PTHR32361:SF9">
    <property type="entry name" value="FERRIC REDUCTASE TRANSMEMBRANE COMPONENT 3-RELATED"/>
    <property type="match status" value="1"/>
</dbReference>
<evidence type="ECO:0000256" key="4">
    <source>
        <dbReference type="ARBA" id="ARBA00022692"/>
    </source>
</evidence>
<evidence type="ECO:0000256" key="10">
    <source>
        <dbReference type="ARBA" id="ARBA00023180"/>
    </source>
</evidence>
<dbReference type="EMBL" id="CAIJEN010000006">
    <property type="protein sequence ID" value="CAD0088056.1"/>
    <property type="molecule type" value="Genomic_DNA"/>
</dbReference>
<keyword evidence="15" id="KW-1185">Reference proteome</keyword>
<dbReference type="InterPro" id="IPR017927">
    <property type="entry name" value="FAD-bd_FR_type"/>
</dbReference>
<evidence type="ECO:0000313" key="14">
    <source>
        <dbReference type="EMBL" id="CAD0088056.1"/>
    </source>
</evidence>
<dbReference type="InterPro" id="IPR013112">
    <property type="entry name" value="FAD-bd_8"/>
</dbReference>
<evidence type="ECO:0000256" key="3">
    <source>
        <dbReference type="ARBA" id="ARBA00022448"/>
    </source>
</evidence>
<dbReference type="GO" id="GO:0006879">
    <property type="term" value="P:intracellular iron ion homeostasis"/>
    <property type="evidence" value="ECO:0007669"/>
    <property type="project" value="TreeGrafter"/>
</dbReference>
<feature type="transmembrane region" description="Helical" evidence="12">
    <location>
        <begin position="162"/>
        <end position="184"/>
    </location>
</feature>
<evidence type="ECO:0000256" key="7">
    <source>
        <dbReference type="ARBA" id="ARBA00023002"/>
    </source>
</evidence>
<dbReference type="InterPro" id="IPR039261">
    <property type="entry name" value="FNR_nucleotide-bd"/>
</dbReference>
<dbReference type="SUPFAM" id="SSF52343">
    <property type="entry name" value="Ferredoxin reductase-like, C-terminal NADP-linked domain"/>
    <property type="match status" value="1"/>
</dbReference>
<dbReference type="GO" id="GO:0015677">
    <property type="term" value="P:copper ion import"/>
    <property type="evidence" value="ECO:0007669"/>
    <property type="project" value="TreeGrafter"/>
</dbReference>
<evidence type="ECO:0000256" key="6">
    <source>
        <dbReference type="ARBA" id="ARBA00022989"/>
    </source>
</evidence>
<dbReference type="Pfam" id="PF08030">
    <property type="entry name" value="NAD_binding_6"/>
    <property type="match status" value="1"/>
</dbReference>
<keyword evidence="3" id="KW-0813">Transport</keyword>
<keyword evidence="4 12" id="KW-0812">Transmembrane</keyword>
<organism evidence="14 15">
    <name type="scientific">Aureobasidium vineae</name>
    <dbReference type="NCBI Taxonomy" id="2773715"/>
    <lineage>
        <taxon>Eukaryota</taxon>
        <taxon>Fungi</taxon>
        <taxon>Dikarya</taxon>
        <taxon>Ascomycota</taxon>
        <taxon>Pezizomycotina</taxon>
        <taxon>Dothideomycetes</taxon>
        <taxon>Dothideomycetidae</taxon>
        <taxon>Dothideales</taxon>
        <taxon>Saccotheciaceae</taxon>
        <taxon>Aureobasidium</taxon>
    </lineage>
</organism>
<accession>A0A9N8JKZ9</accession>
<keyword evidence="7" id="KW-0560">Oxidoreductase</keyword>
<dbReference type="SFLD" id="SFLDS00052">
    <property type="entry name" value="Ferric_Reductase_Domain"/>
    <property type="match status" value="1"/>
</dbReference>
<dbReference type="Pfam" id="PF08022">
    <property type="entry name" value="FAD_binding_8"/>
    <property type="match status" value="1"/>
</dbReference>
<comment type="subcellular location">
    <subcellularLocation>
        <location evidence="1">Membrane</location>
        <topology evidence="1">Multi-pass membrane protein</topology>
    </subcellularLocation>
</comment>
<dbReference type="InterPro" id="IPR013121">
    <property type="entry name" value="Fe_red_NAD-bd_6"/>
</dbReference>
<dbReference type="CDD" id="cd06186">
    <property type="entry name" value="NOX_Duox_like_FAD_NADP"/>
    <property type="match status" value="1"/>
</dbReference>
<dbReference type="PROSITE" id="PS51384">
    <property type="entry name" value="FAD_FR"/>
    <property type="match status" value="1"/>
</dbReference>
<evidence type="ECO:0000313" key="15">
    <source>
        <dbReference type="Proteomes" id="UP000716446"/>
    </source>
</evidence>
<evidence type="ECO:0000256" key="5">
    <source>
        <dbReference type="ARBA" id="ARBA00022982"/>
    </source>
</evidence>
<keyword evidence="9 12" id="KW-0472">Membrane</keyword>
<dbReference type="AlphaFoldDB" id="A0A9N8JKZ9"/>
<name>A0A9N8JKZ9_9PEZI</name>
<dbReference type="Pfam" id="PF01794">
    <property type="entry name" value="Ferric_reduct"/>
    <property type="match status" value="1"/>
</dbReference>
<dbReference type="GO" id="GO:0006826">
    <property type="term" value="P:iron ion transport"/>
    <property type="evidence" value="ECO:0007669"/>
    <property type="project" value="TreeGrafter"/>
</dbReference>
<keyword evidence="6 12" id="KW-1133">Transmembrane helix</keyword>
<proteinExistence type="inferred from homology"/>